<evidence type="ECO:0000259" key="5">
    <source>
        <dbReference type="Pfam" id="PF00149"/>
    </source>
</evidence>
<evidence type="ECO:0000256" key="4">
    <source>
        <dbReference type="ARBA" id="ARBA00025742"/>
    </source>
</evidence>
<dbReference type="InterPro" id="IPR029052">
    <property type="entry name" value="Metallo-depent_PP-like"/>
</dbReference>
<dbReference type="RefSeq" id="WP_305943937.1">
    <property type="nucleotide sequence ID" value="NZ_JAUZVY010000001.1"/>
</dbReference>
<evidence type="ECO:0000256" key="3">
    <source>
        <dbReference type="ARBA" id="ARBA00023004"/>
    </source>
</evidence>
<keyword evidence="1" id="KW-0479">Metal-binding</keyword>
<dbReference type="Proteomes" id="UP001236258">
    <property type="component" value="Unassembled WGS sequence"/>
</dbReference>
<organism evidence="6 7">
    <name type="scientific">Alkalimonas delamerensis</name>
    <dbReference type="NCBI Taxonomy" id="265981"/>
    <lineage>
        <taxon>Bacteria</taxon>
        <taxon>Pseudomonadati</taxon>
        <taxon>Pseudomonadota</taxon>
        <taxon>Gammaproteobacteria</taxon>
        <taxon>Alkalimonas</taxon>
    </lineage>
</organism>
<gene>
    <name evidence="6" type="ORF">Q3O59_01590</name>
</gene>
<evidence type="ECO:0000313" key="7">
    <source>
        <dbReference type="Proteomes" id="UP001236258"/>
    </source>
</evidence>
<accession>A0ABT9GL72</accession>
<dbReference type="InterPro" id="IPR050884">
    <property type="entry name" value="CNP_phosphodiesterase-III"/>
</dbReference>
<keyword evidence="2" id="KW-0378">Hydrolase</keyword>
<dbReference type="EMBL" id="JAUZVY010000001">
    <property type="protein sequence ID" value="MDP4527722.1"/>
    <property type="molecule type" value="Genomic_DNA"/>
</dbReference>
<feature type="domain" description="Calcineurin-like phosphoesterase" evidence="5">
    <location>
        <begin position="13"/>
        <end position="197"/>
    </location>
</feature>
<evidence type="ECO:0000313" key="6">
    <source>
        <dbReference type="EMBL" id="MDP4527722.1"/>
    </source>
</evidence>
<name>A0ABT9GL72_9GAMM</name>
<comment type="similarity">
    <text evidence="4">Belongs to the cyclic nucleotide phosphodiesterase class-III family.</text>
</comment>
<evidence type="ECO:0000256" key="1">
    <source>
        <dbReference type="ARBA" id="ARBA00022723"/>
    </source>
</evidence>
<dbReference type="Gene3D" id="3.60.21.10">
    <property type="match status" value="1"/>
</dbReference>
<keyword evidence="3" id="KW-0408">Iron</keyword>
<sequence length="253" mass="28579">MTIYSFPQTECVRLVQLTDCHLLADAEGWYQGVQPYWQLQQVLHCLARDWPDAIVLTGDLSQDHSLASYQLLVQLFQAVPVPVFWLPGNHDDAAELSSLLAQPPFLPDKILQGAGWQWLLLDSTGPTPAGYFSASRAQALVSRLQSHTEPCWLFAHHHPRPIGSSIDRHGWQDAATFWQLLARFPQVTGLAHGHCHHGYRSHYQGVALVGCPATSVQFQQSSDWQTQAQGPQWCDWRFYAGGCYEVDFKRMMP</sequence>
<keyword evidence="7" id="KW-1185">Reference proteome</keyword>
<comment type="caution">
    <text evidence="6">The sequence shown here is derived from an EMBL/GenBank/DDBJ whole genome shotgun (WGS) entry which is preliminary data.</text>
</comment>
<reference evidence="6 7" key="1">
    <citation type="submission" date="2023-08" db="EMBL/GenBank/DDBJ databases">
        <authorList>
            <person name="Joshi A."/>
            <person name="Thite S."/>
        </authorList>
    </citation>
    <scope>NUCLEOTIDE SEQUENCE [LARGE SCALE GENOMIC DNA]</scope>
    <source>
        <strain evidence="6 7">1E1</strain>
    </source>
</reference>
<dbReference type="InterPro" id="IPR004843">
    <property type="entry name" value="Calcineurin-like_PHP"/>
</dbReference>
<evidence type="ECO:0000256" key="2">
    <source>
        <dbReference type="ARBA" id="ARBA00022801"/>
    </source>
</evidence>
<dbReference type="SUPFAM" id="SSF56300">
    <property type="entry name" value="Metallo-dependent phosphatases"/>
    <property type="match status" value="1"/>
</dbReference>
<dbReference type="Pfam" id="PF00149">
    <property type="entry name" value="Metallophos"/>
    <property type="match status" value="1"/>
</dbReference>
<protein>
    <submittedName>
        <fullName evidence="6">Metallophosphoesterase</fullName>
    </submittedName>
</protein>
<proteinExistence type="inferred from homology"/>
<dbReference type="PANTHER" id="PTHR42988">
    <property type="entry name" value="PHOSPHOHYDROLASE"/>
    <property type="match status" value="1"/>
</dbReference>
<dbReference type="PANTHER" id="PTHR42988:SF2">
    <property type="entry name" value="CYCLIC NUCLEOTIDE PHOSPHODIESTERASE CBUA0032-RELATED"/>
    <property type="match status" value="1"/>
</dbReference>